<dbReference type="Proteomes" id="UP000004191">
    <property type="component" value="Unassembled WGS sequence"/>
</dbReference>
<dbReference type="OrthoDB" id="9917800at2"/>
<dbReference type="GeneID" id="96999868"/>
<reference evidence="1 2" key="1">
    <citation type="submission" date="2012-01" db="EMBL/GenBank/DDBJ databases">
        <title>The Genome Sequence of Helcococcus kunzii ATCC 51366.</title>
        <authorList>
            <consortium name="The Broad Institute Genome Sequencing Platform"/>
            <person name="Earl A."/>
            <person name="Ward D."/>
            <person name="Feldgarden M."/>
            <person name="Gevers D."/>
            <person name="Huys G."/>
            <person name="Young S.K."/>
            <person name="Zeng Q."/>
            <person name="Gargeya S."/>
            <person name="Fitzgerald M."/>
            <person name="Haas B."/>
            <person name="Abouelleil A."/>
            <person name="Alvarado L."/>
            <person name="Arachchi H.M."/>
            <person name="Berlin A."/>
            <person name="Chapman S.B."/>
            <person name="Gearin G."/>
            <person name="Goldberg J."/>
            <person name="Griggs A."/>
            <person name="Gujja S."/>
            <person name="Hansen M."/>
            <person name="Heiman D."/>
            <person name="Howarth C."/>
            <person name="Larimer J."/>
            <person name="Lui A."/>
            <person name="MacDonald P.J.P."/>
            <person name="McCowen C."/>
            <person name="Montmayeur A."/>
            <person name="Murphy C."/>
            <person name="Neiman D."/>
            <person name="Pearson M."/>
            <person name="Priest M."/>
            <person name="Roberts A."/>
            <person name="Saif S."/>
            <person name="Shea T."/>
            <person name="Sisk P."/>
            <person name="Stolte C."/>
            <person name="Sykes S."/>
            <person name="Wortman J."/>
            <person name="Nusbaum C."/>
            <person name="Birren B."/>
        </authorList>
    </citation>
    <scope>NUCLEOTIDE SEQUENCE [LARGE SCALE GENOMIC DNA]</scope>
    <source>
        <strain evidence="1 2">ATCC 51366</strain>
    </source>
</reference>
<dbReference type="AlphaFoldDB" id="H3NPF9"/>
<keyword evidence="2" id="KW-1185">Reference proteome</keyword>
<gene>
    <name evidence="1" type="ORF">HMPREF9709_01220</name>
</gene>
<name>H3NPF9_9FIRM</name>
<accession>H3NPF9</accession>
<dbReference type="STRING" id="883114.HMPREF9709_01220"/>
<evidence type="ECO:0000313" key="2">
    <source>
        <dbReference type="Proteomes" id="UP000004191"/>
    </source>
</evidence>
<dbReference type="RefSeq" id="WP_005398735.1">
    <property type="nucleotide sequence ID" value="NZ_JH601088.1"/>
</dbReference>
<organism evidence="1 2">
    <name type="scientific">Helcococcus kunzii ATCC 51366</name>
    <dbReference type="NCBI Taxonomy" id="883114"/>
    <lineage>
        <taxon>Bacteria</taxon>
        <taxon>Bacillati</taxon>
        <taxon>Bacillota</taxon>
        <taxon>Tissierellia</taxon>
        <taxon>Tissierellales</taxon>
        <taxon>Peptoniphilaceae</taxon>
        <taxon>Helcococcus</taxon>
    </lineage>
</organism>
<sequence>MEKFELIDTKEKFELKVNGEPIPNIVGYKIEATPFNKKLYLELDIPKKDIKVQAVSS</sequence>
<protein>
    <submittedName>
        <fullName evidence="1">Uncharacterized protein</fullName>
    </submittedName>
</protein>
<evidence type="ECO:0000313" key="1">
    <source>
        <dbReference type="EMBL" id="EHR33472.1"/>
    </source>
</evidence>
<proteinExistence type="predicted"/>
<dbReference type="HOGENOM" id="CLU_2990467_0_0_9"/>
<dbReference type="EMBL" id="AGEI01000023">
    <property type="protein sequence ID" value="EHR33472.1"/>
    <property type="molecule type" value="Genomic_DNA"/>
</dbReference>
<comment type="caution">
    <text evidence="1">The sequence shown here is derived from an EMBL/GenBank/DDBJ whole genome shotgun (WGS) entry which is preliminary data.</text>
</comment>
<dbReference type="eggNOG" id="ENOG502ZF2J">
    <property type="taxonomic scope" value="Bacteria"/>
</dbReference>